<organism evidence="2">
    <name type="scientific">Tanacetum cinerariifolium</name>
    <name type="common">Dalmatian daisy</name>
    <name type="synonym">Chrysanthemum cinerariifolium</name>
    <dbReference type="NCBI Taxonomy" id="118510"/>
    <lineage>
        <taxon>Eukaryota</taxon>
        <taxon>Viridiplantae</taxon>
        <taxon>Streptophyta</taxon>
        <taxon>Embryophyta</taxon>
        <taxon>Tracheophyta</taxon>
        <taxon>Spermatophyta</taxon>
        <taxon>Magnoliopsida</taxon>
        <taxon>eudicotyledons</taxon>
        <taxon>Gunneridae</taxon>
        <taxon>Pentapetalae</taxon>
        <taxon>asterids</taxon>
        <taxon>campanulids</taxon>
        <taxon>Asterales</taxon>
        <taxon>Asteraceae</taxon>
        <taxon>Asteroideae</taxon>
        <taxon>Anthemideae</taxon>
        <taxon>Anthemidinae</taxon>
        <taxon>Tanacetum</taxon>
    </lineage>
</organism>
<accession>A0A699K4A3</accession>
<sequence>CRQMLHGPTEVTMAVRIVPHHTTYPPVARVASLTEAKANKSPIWAAGRLNTRDKTRNLSLKEITDTKGLDPIRFEVRDKQTLMPLGVHAAHWSSYIGEVIRGVPLYHPSWLKVPMERKAMLIADIGTQFDLRPHIKSPDWTEIHAGIQQHLQKAYNTNMAAFKAQHWVIDPTTGTYNVENIRRARPQDITAEEWDKQSLATQEYPSLIDTFFVAHTVNGEFLRDEDRRIYEEMMRLEATGTYTDDEINRLARRGKQRGHIPGVSRVLPARVTASPSTPAHESTLNSLHKKVDFMKSLFKSDSKYSYMFSQFDSGGASGSGGCGGDEESADDQDDEDEDGDGDS</sequence>
<gene>
    <name evidence="2" type="ORF">Tci_640432</name>
</gene>
<proteinExistence type="predicted"/>
<dbReference type="EMBL" id="BKCJ010468474">
    <property type="protein sequence ID" value="GFA68460.1"/>
    <property type="molecule type" value="Genomic_DNA"/>
</dbReference>
<name>A0A699K4A3_TANCI</name>
<protein>
    <submittedName>
        <fullName evidence="2">F-box domain, leucine-rich repeat domain, L domain-like protein</fullName>
    </submittedName>
</protein>
<feature type="compositionally biased region" description="Acidic residues" evidence="1">
    <location>
        <begin position="324"/>
        <end position="343"/>
    </location>
</feature>
<reference evidence="2" key="1">
    <citation type="journal article" date="2019" name="Sci. Rep.">
        <title>Draft genome of Tanacetum cinerariifolium, the natural source of mosquito coil.</title>
        <authorList>
            <person name="Yamashiro T."/>
            <person name="Shiraishi A."/>
            <person name="Satake H."/>
            <person name="Nakayama K."/>
        </authorList>
    </citation>
    <scope>NUCLEOTIDE SEQUENCE</scope>
</reference>
<evidence type="ECO:0000256" key="1">
    <source>
        <dbReference type="SAM" id="MobiDB-lite"/>
    </source>
</evidence>
<comment type="caution">
    <text evidence="2">The sequence shown here is derived from an EMBL/GenBank/DDBJ whole genome shotgun (WGS) entry which is preliminary data.</text>
</comment>
<feature type="non-terminal residue" evidence="2">
    <location>
        <position position="1"/>
    </location>
</feature>
<evidence type="ECO:0000313" key="2">
    <source>
        <dbReference type="EMBL" id="GFA68460.1"/>
    </source>
</evidence>
<dbReference type="AlphaFoldDB" id="A0A699K4A3"/>
<feature type="region of interest" description="Disordered" evidence="1">
    <location>
        <begin position="314"/>
        <end position="343"/>
    </location>
</feature>